<dbReference type="GO" id="GO:0008410">
    <property type="term" value="F:CoA-transferase activity"/>
    <property type="evidence" value="ECO:0007669"/>
    <property type="project" value="InterPro"/>
</dbReference>
<protein>
    <submittedName>
        <fullName evidence="1">3-oxoadipate:succinyl-CoA transferase subunit A</fullName>
    </submittedName>
</protein>
<organism evidence="1">
    <name type="scientific">freshwater metagenome</name>
    <dbReference type="NCBI Taxonomy" id="449393"/>
    <lineage>
        <taxon>unclassified sequences</taxon>
        <taxon>metagenomes</taxon>
        <taxon>ecological metagenomes</taxon>
    </lineage>
</organism>
<accession>A0A094QFR1</accession>
<dbReference type="SUPFAM" id="SSF100950">
    <property type="entry name" value="NagB/RpiA/CoA transferase-like"/>
    <property type="match status" value="1"/>
</dbReference>
<sequence length="276" mass="30471">MVKFADLPSAINEFVKDGETIAMEGFTHLIPFAAGHEIIRQKIKDLTAIRLTPDLIYDQMIGAGCIKKLIFSWGGNPGVGSLHRFRDAYQNSWPQKLEIEEHTHAGLTNKYVAGASGLPFTVMRGYRGSDLFDQTSGVVEINSPFSDEILTAVSAINPDVTVLHAQQADKAGNVMLWGITGVAREAVFAAKKVLVTVEEVVEEFTPKFNSIIIPNIQIDVISLAPRGAWPSYASGYYERDNSAYIAWDKIAKERDTFLTWLDDVIHKESNAKGPKS</sequence>
<name>A0A094QFR1_9ZZZZ</name>
<dbReference type="PANTHER" id="PTHR43293">
    <property type="entry name" value="ACETATE COA-TRANSFERASE YDIF"/>
    <property type="match status" value="1"/>
</dbReference>
<dbReference type="InterPro" id="IPR037171">
    <property type="entry name" value="NagB/RpiA_transferase-like"/>
</dbReference>
<dbReference type="Pfam" id="PF01144">
    <property type="entry name" value="CoA_trans"/>
    <property type="match status" value="1"/>
</dbReference>
<proteinExistence type="predicted"/>
<gene>
    <name evidence="1" type="ORF">GM51_3560</name>
</gene>
<reference evidence="1" key="1">
    <citation type="submission" date="2014-06" db="EMBL/GenBank/DDBJ databases">
        <title>Key roles for freshwater Actinobacteria revealed by deep metagenomic sequencing.</title>
        <authorList>
            <person name="Ghai R."/>
            <person name="Mizuno C.M."/>
            <person name="Picazo A."/>
            <person name="Camacho A."/>
            <person name="Rodriguez-Valera F."/>
        </authorList>
    </citation>
    <scope>NUCLEOTIDE SEQUENCE</scope>
</reference>
<comment type="caution">
    <text evidence="1">The sequence shown here is derived from an EMBL/GenBank/DDBJ whole genome shotgun (WGS) entry which is preliminary data.</text>
</comment>
<dbReference type="PANTHER" id="PTHR43293:SF3">
    <property type="entry name" value="CHOLESTEROL RING-CLEAVING HYDROLASE IPDB SUBUNIT"/>
    <property type="match status" value="1"/>
</dbReference>
<dbReference type="Gene3D" id="3.40.1080.10">
    <property type="entry name" value="Glutaconate Coenzyme A-transferase"/>
    <property type="match status" value="1"/>
</dbReference>
<keyword evidence="1" id="KW-0808">Transferase</keyword>
<evidence type="ECO:0000313" key="1">
    <source>
        <dbReference type="EMBL" id="KGA21124.1"/>
    </source>
</evidence>
<dbReference type="SMART" id="SM00882">
    <property type="entry name" value="CoA_trans"/>
    <property type="match status" value="1"/>
</dbReference>
<dbReference type="InterPro" id="IPR004165">
    <property type="entry name" value="CoA_trans_fam_I"/>
</dbReference>
<dbReference type="EMBL" id="JNSL01000013">
    <property type="protein sequence ID" value="KGA21124.1"/>
    <property type="molecule type" value="Genomic_DNA"/>
</dbReference>
<dbReference type="Gene3D" id="3.30.30.40">
    <property type="match status" value="1"/>
</dbReference>
<dbReference type="AlphaFoldDB" id="A0A094QFR1"/>